<dbReference type="EMBL" id="SLZW01000009">
    <property type="protein sequence ID" value="TCS60928.1"/>
    <property type="molecule type" value="Genomic_DNA"/>
</dbReference>
<evidence type="ECO:0000313" key="3">
    <source>
        <dbReference type="EMBL" id="TCS60928.1"/>
    </source>
</evidence>
<evidence type="ECO:0000256" key="2">
    <source>
        <dbReference type="SAM" id="Phobius"/>
    </source>
</evidence>
<sequence>MISEFIFIALLVLMMAVGTYNSVRHFQRTWVARGGDPRRGWRRGALSIVSALGGAILFLTILGAVYHAFNWPGALIVTGASLAFWVAIHSMFFTPPGRVDKKHPTPDATASSHPDDSTSETSAQDRSEKSE</sequence>
<keyword evidence="2" id="KW-0812">Transmembrane</keyword>
<evidence type="ECO:0008006" key="5">
    <source>
        <dbReference type="Google" id="ProtNLM"/>
    </source>
</evidence>
<feature type="region of interest" description="Disordered" evidence="1">
    <location>
        <begin position="96"/>
        <end position="131"/>
    </location>
</feature>
<evidence type="ECO:0000256" key="1">
    <source>
        <dbReference type="SAM" id="MobiDB-lite"/>
    </source>
</evidence>
<protein>
    <recommendedName>
        <fullName evidence="5">DUF3325 domain-containing protein</fullName>
    </recommendedName>
</protein>
<dbReference type="AlphaFoldDB" id="A0A4R3J544"/>
<reference evidence="3 4" key="1">
    <citation type="submission" date="2019-03" db="EMBL/GenBank/DDBJ databases">
        <title>Genomic Encyclopedia of Type Strains, Phase IV (KMG-IV): sequencing the most valuable type-strain genomes for metagenomic binning, comparative biology and taxonomic classification.</title>
        <authorList>
            <person name="Goeker M."/>
        </authorList>
    </citation>
    <scope>NUCLEOTIDE SEQUENCE [LARGE SCALE GENOMIC DNA]</scope>
    <source>
        <strain evidence="3 4">DSM 101688</strain>
    </source>
</reference>
<gene>
    <name evidence="3" type="ORF">EDD55_10988</name>
</gene>
<dbReference type="RefSeq" id="WP_132939749.1">
    <property type="nucleotide sequence ID" value="NZ_CP119676.1"/>
</dbReference>
<dbReference type="InterPro" id="IPR036259">
    <property type="entry name" value="MFS_trans_sf"/>
</dbReference>
<comment type="caution">
    <text evidence="3">The sequence shown here is derived from an EMBL/GenBank/DDBJ whole genome shotgun (WGS) entry which is preliminary data.</text>
</comment>
<feature type="transmembrane region" description="Helical" evidence="2">
    <location>
        <begin position="44"/>
        <end position="69"/>
    </location>
</feature>
<dbReference type="SUPFAM" id="SSF103473">
    <property type="entry name" value="MFS general substrate transporter"/>
    <property type="match status" value="1"/>
</dbReference>
<organism evidence="3 4">
    <name type="scientific">Varunaivibrio sulfuroxidans</name>
    <dbReference type="NCBI Taxonomy" id="1773489"/>
    <lineage>
        <taxon>Bacteria</taxon>
        <taxon>Pseudomonadati</taxon>
        <taxon>Pseudomonadota</taxon>
        <taxon>Alphaproteobacteria</taxon>
        <taxon>Rhodospirillales</taxon>
        <taxon>Magnetovibrionaceae</taxon>
        <taxon>Varunaivibrio</taxon>
    </lineage>
</organism>
<feature type="transmembrane region" description="Helical" evidence="2">
    <location>
        <begin position="75"/>
        <end position="93"/>
    </location>
</feature>
<keyword evidence="4" id="KW-1185">Reference proteome</keyword>
<keyword evidence="2" id="KW-1133">Transmembrane helix</keyword>
<feature type="transmembrane region" description="Helical" evidence="2">
    <location>
        <begin position="6"/>
        <end position="23"/>
    </location>
</feature>
<accession>A0A4R3J544</accession>
<keyword evidence="2" id="KW-0472">Membrane</keyword>
<proteinExistence type="predicted"/>
<evidence type="ECO:0000313" key="4">
    <source>
        <dbReference type="Proteomes" id="UP000295304"/>
    </source>
</evidence>
<name>A0A4R3J544_9PROT</name>
<dbReference type="Proteomes" id="UP000295304">
    <property type="component" value="Unassembled WGS sequence"/>
</dbReference>